<accession>A0A437MLR2</accession>
<organism evidence="2 3">
    <name type="scientific">Rhodovarius crocodyli</name>
    <dbReference type="NCBI Taxonomy" id="1979269"/>
    <lineage>
        <taxon>Bacteria</taxon>
        <taxon>Pseudomonadati</taxon>
        <taxon>Pseudomonadota</taxon>
        <taxon>Alphaproteobacteria</taxon>
        <taxon>Acetobacterales</taxon>
        <taxon>Roseomonadaceae</taxon>
        <taxon>Rhodovarius</taxon>
    </lineage>
</organism>
<evidence type="ECO:0000313" key="2">
    <source>
        <dbReference type="EMBL" id="RVT98565.1"/>
    </source>
</evidence>
<dbReference type="InterPro" id="IPR011576">
    <property type="entry name" value="Pyridox_Oxase_N"/>
</dbReference>
<sequence length="216" mass="24257">MPLDLPLDLPEADDITSEAQLREIYPPPQGIPVLKHLDRLDRHCRTFLARSPFAMIATADAGGDADASPRGGEPGFIKVHDDHTLLIPDAPGNRRIDTLRNVVANPRIGLCSFVPHFGEVLRISGRARITRNLPLRESLTSFGKVPATVLVVTVEDAFLHCAKAVMRSHLWQPEKWAPLEDFPSAAEIWRDHTGRNFKSREEIQVLLEESYTKRLY</sequence>
<dbReference type="Pfam" id="PF01243">
    <property type="entry name" value="PNPOx_N"/>
    <property type="match status" value="1"/>
</dbReference>
<gene>
    <name evidence="2" type="ORF">EOD42_00135</name>
</gene>
<dbReference type="RefSeq" id="WP_127785037.1">
    <property type="nucleotide sequence ID" value="NZ_SACL01000001.1"/>
</dbReference>
<dbReference type="AlphaFoldDB" id="A0A437MLR2"/>
<dbReference type="InterPro" id="IPR012349">
    <property type="entry name" value="Split_barrel_FMN-bd"/>
</dbReference>
<dbReference type="OrthoDB" id="9790331at2"/>
<dbReference type="EMBL" id="SACL01000001">
    <property type="protein sequence ID" value="RVT98565.1"/>
    <property type="molecule type" value="Genomic_DNA"/>
</dbReference>
<dbReference type="InterPro" id="IPR024029">
    <property type="entry name" value="Pyridox_Oxase_FMN-dep"/>
</dbReference>
<comment type="caution">
    <text evidence="2">The sequence shown here is derived from an EMBL/GenBank/DDBJ whole genome shotgun (WGS) entry which is preliminary data.</text>
</comment>
<dbReference type="Gene3D" id="2.30.110.10">
    <property type="entry name" value="Electron Transport, Fmn-binding Protein, Chain A"/>
    <property type="match status" value="1"/>
</dbReference>
<dbReference type="PANTHER" id="PTHR42815">
    <property type="entry name" value="FAD-BINDING, PUTATIVE (AFU_ORTHOLOGUE AFUA_6G07600)-RELATED"/>
    <property type="match status" value="1"/>
</dbReference>
<evidence type="ECO:0000313" key="3">
    <source>
        <dbReference type="Proteomes" id="UP000282957"/>
    </source>
</evidence>
<keyword evidence="3" id="KW-1185">Reference proteome</keyword>
<evidence type="ECO:0000259" key="1">
    <source>
        <dbReference type="Pfam" id="PF01243"/>
    </source>
</evidence>
<dbReference type="SUPFAM" id="SSF50475">
    <property type="entry name" value="FMN-binding split barrel"/>
    <property type="match status" value="1"/>
</dbReference>
<proteinExistence type="predicted"/>
<dbReference type="PANTHER" id="PTHR42815:SF2">
    <property type="entry name" value="FAD-BINDING, PUTATIVE (AFU_ORTHOLOGUE AFUA_6G07600)-RELATED"/>
    <property type="match status" value="1"/>
</dbReference>
<protein>
    <submittedName>
        <fullName evidence="2">Pyridoxamine 5'-phosphate oxidase family protein</fullName>
    </submittedName>
</protein>
<feature type="domain" description="Pyridoxamine 5'-phosphate oxidase N-terminal" evidence="1">
    <location>
        <begin position="41"/>
        <end position="161"/>
    </location>
</feature>
<reference evidence="2 3" key="1">
    <citation type="submission" date="2019-01" db="EMBL/GenBank/DDBJ databases">
        <authorList>
            <person name="Chen W.-M."/>
        </authorList>
    </citation>
    <scope>NUCLEOTIDE SEQUENCE [LARGE SCALE GENOMIC DNA]</scope>
    <source>
        <strain evidence="2 3">CCP-6</strain>
    </source>
</reference>
<dbReference type="Proteomes" id="UP000282957">
    <property type="component" value="Unassembled WGS sequence"/>
</dbReference>
<dbReference type="NCBIfam" id="TIGR04025">
    <property type="entry name" value="PPOX_FMN_DR2398"/>
    <property type="match status" value="1"/>
</dbReference>
<name>A0A437MLR2_9PROT</name>